<evidence type="ECO:0000313" key="7">
    <source>
        <dbReference type="Proteomes" id="UP001197247"/>
    </source>
</evidence>
<dbReference type="InterPro" id="IPR013249">
    <property type="entry name" value="RNA_pol_sigma70_r4_t2"/>
</dbReference>
<accession>A0ABS5TPN2</accession>
<keyword evidence="7" id="KW-1185">Reference proteome</keyword>
<dbReference type="Proteomes" id="UP001197247">
    <property type="component" value="Unassembled WGS sequence"/>
</dbReference>
<evidence type="ECO:0000259" key="5">
    <source>
        <dbReference type="Pfam" id="PF08281"/>
    </source>
</evidence>
<evidence type="ECO:0000256" key="3">
    <source>
        <dbReference type="ARBA" id="ARBA00023082"/>
    </source>
</evidence>
<dbReference type="InterPro" id="IPR036388">
    <property type="entry name" value="WH-like_DNA-bd_sf"/>
</dbReference>
<evidence type="ECO:0000313" key="6">
    <source>
        <dbReference type="EMBL" id="MBT0773062.1"/>
    </source>
</evidence>
<comment type="caution">
    <text evidence="6">The sequence shown here is derived from an EMBL/GenBank/DDBJ whole genome shotgun (WGS) entry which is preliminary data.</text>
</comment>
<keyword evidence="3" id="KW-0731">Sigma factor</keyword>
<dbReference type="SUPFAM" id="SSF88659">
    <property type="entry name" value="Sigma3 and sigma4 domains of RNA polymerase sigma factors"/>
    <property type="match status" value="1"/>
</dbReference>
<dbReference type="InterPro" id="IPR013324">
    <property type="entry name" value="RNA_pol_sigma_r3/r4-like"/>
</dbReference>
<evidence type="ECO:0000256" key="4">
    <source>
        <dbReference type="ARBA" id="ARBA00023163"/>
    </source>
</evidence>
<feature type="domain" description="RNA polymerase sigma factor 70 region 4 type 2" evidence="5">
    <location>
        <begin position="40"/>
        <end position="84"/>
    </location>
</feature>
<comment type="similarity">
    <text evidence="1">Belongs to the sigma-70 factor family. ECF subfamily.</text>
</comment>
<keyword evidence="4" id="KW-0804">Transcription</keyword>
<dbReference type="EMBL" id="JAHBAY010000015">
    <property type="protein sequence ID" value="MBT0773062.1"/>
    <property type="molecule type" value="Genomic_DNA"/>
</dbReference>
<protein>
    <recommendedName>
        <fullName evidence="5">RNA polymerase sigma factor 70 region 4 type 2 domain-containing protein</fullName>
    </recommendedName>
</protein>
<evidence type="ECO:0000256" key="2">
    <source>
        <dbReference type="ARBA" id="ARBA00023015"/>
    </source>
</evidence>
<dbReference type="Gene3D" id="1.10.10.10">
    <property type="entry name" value="Winged helix-like DNA-binding domain superfamily/Winged helix DNA-binding domain"/>
    <property type="match status" value="1"/>
</dbReference>
<keyword evidence="2" id="KW-0805">Transcription regulation</keyword>
<evidence type="ECO:0000256" key="1">
    <source>
        <dbReference type="ARBA" id="ARBA00010641"/>
    </source>
</evidence>
<reference evidence="6 7" key="1">
    <citation type="submission" date="2021-05" db="EMBL/GenBank/DDBJ databases">
        <title>Kineosporia and Streptomyces sp. nov. two new marine actinobacteria isolated from Coral.</title>
        <authorList>
            <person name="Buangrab K."/>
            <person name="Sutthacheep M."/>
            <person name="Yeemin T."/>
            <person name="Harunari E."/>
            <person name="Igarashi Y."/>
            <person name="Kanchanasin P."/>
            <person name="Tanasupawat S."/>
            <person name="Phongsopitanun W."/>
        </authorList>
    </citation>
    <scope>NUCLEOTIDE SEQUENCE [LARGE SCALE GENOMIC DNA]</scope>
    <source>
        <strain evidence="6 7">J2-2</strain>
    </source>
</reference>
<sequence length="85" mass="9758">MLANHDRGEQRRLRLGERLRREHRVYPITADPADELIGVRAVREALAGLEPNDREVLELTVWEQLAPREIAVALDLSPQVVRARD</sequence>
<gene>
    <name evidence="6" type="ORF">KIH74_29230</name>
</gene>
<organism evidence="6 7">
    <name type="scientific">Kineosporia corallincola</name>
    <dbReference type="NCBI Taxonomy" id="2835133"/>
    <lineage>
        <taxon>Bacteria</taxon>
        <taxon>Bacillati</taxon>
        <taxon>Actinomycetota</taxon>
        <taxon>Actinomycetes</taxon>
        <taxon>Kineosporiales</taxon>
        <taxon>Kineosporiaceae</taxon>
        <taxon>Kineosporia</taxon>
    </lineage>
</organism>
<dbReference type="Pfam" id="PF08281">
    <property type="entry name" value="Sigma70_r4_2"/>
    <property type="match status" value="1"/>
</dbReference>
<name>A0ABS5TPN2_9ACTN</name>
<proteinExistence type="inferred from homology"/>